<evidence type="ECO:0000313" key="3">
    <source>
        <dbReference type="EMBL" id="PAA67868.1"/>
    </source>
</evidence>
<feature type="compositionally biased region" description="Polar residues" evidence="1">
    <location>
        <begin position="66"/>
        <end position="75"/>
    </location>
</feature>
<dbReference type="STRING" id="282301.A0A267F282"/>
<dbReference type="InterPro" id="IPR029044">
    <property type="entry name" value="Nucleotide-diphossugar_trans"/>
</dbReference>
<proteinExistence type="predicted"/>
<feature type="compositionally biased region" description="Basic and acidic residues" evidence="1">
    <location>
        <begin position="115"/>
        <end position="124"/>
    </location>
</feature>
<dbReference type="Pfam" id="PF04488">
    <property type="entry name" value="Gly_transf_sug"/>
    <property type="match status" value="1"/>
</dbReference>
<dbReference type="Gene3D" id="3.90.550.20">
    <property type="match status" value="1"/>
</dbReference>
<feature type="region of interest" description="Disordered" evidence="1">
    <location>
        <begin position="54"/>
        <end position="129"/>
    </location>
</feature>
<reference evidence="3 4" key="1">
    <citation type="submission" date="2017-06" db="EMBL/GenBank/DDBJ databases">
        <title>A platform for efficient transgenesis in Macrostomum lignano, a flatworm model organism for stem cell research.</title>
        <authorList>
            <person name="Berezikov E."/>
        </authorList>
    </citation>
    <scope>NUCLEOTIDE SEQUENCE [LARGE SCALE GENOMIC DNA]</scope>
    <source>
        <strain evidence="3">DV1</strain>
        <tissue evidence="3">Whole organism</tissue>
    </source>
</reference>
<feature type="transmembrane region" description="Helical" evidence="2">
    <location>
        <begin position="17"/>
        <end position="34"/>
    </location>
</feature>
<protein>
    <recommendedName>
        <fullName evidence="5">Alpha-1,4-N-acetylglucosaminyltransferase</fullName>
    </recommendedName>
</protein>
<name>A0A267F282_9PLAT</name>
<accession>A0A267F282</accession>
<evidence type="ECO:0000256" key="2">
    <source>
        <dbReference type="SAM" id="Phobius"/>
    </source>
</evidence>
<gene>
    <name evidence="3" type="ORF">BOX15_Mlig001259g2</name>
</gene>
<dbReference type="AlphaFoldDB" id="A0A267F282"/>
<keyword evidence="2" id="KW-0472">Membrane</keyword>
<dbReference type="EMBL" id="NIVC01001447">
    <property type="protein sequence ID" value="PAA67868.1"/>
    <property type="molecule type" value="Genomic_DNA"/>
</dbReference>
<evidence type="ECO:0000313" key="4">
    <source>
        <dbReference type="Proteomes" id="UP000215902"/>
    </source>
</evidence>
<dbReference type="InterPro" id="IPR007577">
    <property type="entry name" value="GlycoTrfase_DXD_sugar-bd_CS"/>
</dbReference>
<feature type="compositionally biased region" description="Polar residues" evidence="1">
    <location>
        <begin position="104"/>
        <end position="114"/>
    </location>
</feature>
<dbReference type="PANTHER" id="PTHR46830:SF1">
    <property type="entry name" value="ALPHA-1,4-N-ACETYLGLUCOSAMINYLTRANSFERASE"/>
    <property type="match status" value="1"/>
</dbReference>
<keyword evidence="2" id="KW-1133">Transmembrane helix</keyword>
<dbReference type="PANTHER" id="PTHR46830">
    <property type="entry name" value="TRANSFERASE, PUTATIVE-RELATED"/>
    <property type="match status" value="1"/>
</dbReference>
<dbReference type="Proteomes" id="UP000215902">
    <property type="component" value="Unassembled WGS sequence"/>
</dbReference>
<organism evidence="3 4">
    <name type="scientific">Macrostomum lignano</name>
    <dbReference type="NCBI Taxonomy" id="282301"/>
    <lineage>
        <taxon>Eukaryota</taxon>
        <taxon>Metazoa</taxon>
        <taxon>Spiralia</taxon>
        <taxon>Lophotrochozoa</taxon>
        <taxon>Platyhelminthes</taxon>
        <taxon>Rhabditophora</taxon>
        <taxon>Macrostomorpha</taxon>
        <taxon>Macrostomida</taxon>
        <taxon>Macrostomidae</taxon>
        <taxon>Macrostomum</taxon>
    </lineage>
</organism>
<dbReference type="SUPFAM" id="SSF53448">
    <property type="entry name" value="Nucleotide-diphospho-sugar transferases"/>
    <property type="match status" value="1"/>
</dbReference>
<keyword evidence="4" id="KW-1185">Reference proteome</keyword>
<keyword evidence="2" id="KW-0812">Transmembrane</keyword>
<evidence type="ECO:0000256" key="1">
    <source>
        <dbReference type="SAM" id="MobiDB-lite"/>
    </source>
</evidence>
<dbReference type="OrthoDB" id="6150660at2759"/>
<comment type="caution">
    <text evidence="3">The sequence shown here is derived from an EMBL/GenBank/DDBJ whole genome shotgun (WGS) entry which is preliminary data.</text>
</comment>
<sequence length="459" mass="52748">MQHLLCNWIFQTSNRRCVAALAVLLSLSLFYIGIKPWIRTQTVLFDTEVVDAPSRNTEVSDEPARMTSQSAQTPKTGHKTESQTPKTVHKTDSQTPKTVHKTDSQTPKPLQKSSAMKESEEKQKGFSSLPVDSRALKKNFPMLKEAAKKHSGRYHSRLDQMMATYLPAVDTSAWSPHSPSGKKLTIEEVHSVAKSTIQPGFQVPNIAHFVMPFGETNLQFHQMVSLLSCLHIMKPHRLLLWYAPGKLPSGHWWDRVRKNLTESEWEERIIFVQRPIPTSVYTVPVHGKEHQSDVMRLEAVLVFGGLYMDIDVLVLKPLEPLRKFVCTIGREVPYGLCNGVFLSAPSGTFLAMWHTAYQVFNDEAWGEHSVKLPHSMQAAFPDLCHVEEESMDRPNWTPEERTWIYNIGQQSRWDWRTKNYVMHLWFRLYNKQHSMDSIRTLNSMYGEMCRRILYGSGQP</sequence>
<evidence type="ECO:0008006" key="5">
    <source>
        <dbReference type="Google" id="ProtNLM"/>
    </source>
</evidence>